<evidence type="ECO:0000256" key="3">
    <source>
        <dbReference type="ARBA" id="ARBA00023295"/>
    </source>
</evidence>
<dbReference type="CDD" id="cd15482">
    <property type="entry name" value="Sialidase_non-viral"/>
    <property type="match status" value="1"/>
</dbReference>
<reference evidence="7 8" key="1">
    <citation type="submission" date="2016-10" db="EMBL/GenBank/DDBJ databases">
        <authorList>
            <person name="de Groot N.N."/>
        </authorList>
    </citation>
    <scope>NUCLEOTIDE SEQUENCE [LARGE SCALE GENOMIC DNA]</scope>
    <source>
        <strain evidence="7 8">DSM 19033</strain>
    </source>
</reference>
<dbReference type="InterPro" id="IPR036278">
    <property type="entry name" value="Sialidase_sf"/>
</dbReference>
<dbReference type="SUPFAM" id="SSF50939">
    <property type="entry name" value="Sialidases"/>
    <property type="match status" value="1"/>
</dbReference>
<dbReference type="GO" id="GO:0004553">
    <property type="term" value="F:hydrolase activity, hydrolyzing O-glycosyl compounds"/>
    <property type="evidence" value="ECO:0007669"/>
    <property type="project" value="InterPro"/>
</dbReference>
<keyword evidence="8" id="KW-1185">Reference proteome</keyword>
<evidence type="ECO:0000313" key="7">
    <source>
        <dbReference type="EMBL" id="SDZ81915.1"/>
    </source>
</evidence>
<dbReference type="GO" id="GO:0005975">
    <property type="term" value="P:carbohydrate metabolic process"/>
    <property type="evidence" value="ECO:0007669"/>
    <property type="project" value="InterPro"/>
</dbReference>
<evidence type="ECO:0000256" key="1">
    <source>
        <dbReference type="ARBA" id="ARBA00009865"/>
    </source>
</evidence>
<dbReference type="EMBL" id="FNRA01000001">
    <property type="protein sequence ID" value="SDZ81915.1"/>
    <property type="molecule type" value="Genomic_DNA"/>
</dbReference>
<dbReference type="Proteomes" id="UP000198850">
    <property type="component" value="Unassembled WGS sequence"/>
</dbReference>
<dbReference type="SUPFAM" id="SSF75005">
    <property type="entry name" value="Arabinanase/levansucrase/invertase"/>
    <property type="match status" value="1"/>
</dbReference>
<feature type="site" description="Important for catalytic activity, responsible for pKa modulation of the active site Glu and correct orientation of both the proton donor and substrate" evidence="5">
    <location>
        <position position="504"/>
    </location>
</feature>
<accession>A0A1H3W470</accession>
<keyword evidence="2" id="KW-0378">Hydrolase</keyword>
<dbReference type="InterPro" id="IPR023296">
    <property type="entry name" value="Glyco_hydro_beta-prop_sf"/>
</dbReference>
<dbReference type="PROSITE" id="PS51257">
    <property type="entry name" value="PROKAR_LIPOPROTEIN"/>
    <property type="match status" value="1"/>
</dbReference>
<dbReference type="PANTHER" id="PTHR38792:SF3">
    <property type="entry name" value="BNR_ASP-BOX REPEAT DOMAIN PROTEIN (AFU_ORTHOLOGUE AFUA_7G06430)-RELATED"/>
    <property type="match status" value="1"/>
</dbReference>
<proteinExistence type="inferred from homology"/>
<dbReference type="Gene3D" id="2.115.10.20">
    <property type="entry name" value="Glycosyl hydrolase domain, family 43"/>
    <property type="match status" value="1"/>
</dbReference>
<evidence type="ECO:0000256" key="2">
    <source>
        <dbReference type="ARBA" id="ARBA00022801"/>
    </source>
</evidence>
<dbReference type="Gene3D" id="2.120.10.10">
    <property type="match status" value="1"/>
</dbReference>
<dbReference type="RefSeq" id="WP_090554161.1">
    <property type="nucleotide sequence ID" value="NZ_FNRA01000001.1"/>
</dbReference>
<feature type="active site" description="Proton acceptor" evidence="4">
    <location>
        <position position="399"/>
    </location>
</feature>
<evidence type="ECO:0000256" key="4">
    <source>
        <dbReference type="PIRSR" id="PIRSR606710-1"/>
    </source>
</evidence>
<name>A0A1H3W470_9SPHI</name>
<dbReference type="OrthoDB" id="3308423at2"/>
<evidence type="ECO:0000256" key="6">
    <source>
        <dbReference type="SAM" id="SignalP"/>
    </source>
</evidence>
<dbReference type="STRING" id="425514.SAMN05443550_10192"/>
<dbReference type="AlphaFoldDB" id="A0A1H3W470"/>
<comment type="similarity">
    <text evidence="1">Belongs to the glycosyl hydrolase 43 family.</text>
</comment>
<organism evidence="7 8">
    <name type="scientific">Pedobacter hartonius</name>
    <dbReference type="NCBI Taxonomy" id="425514"/>
    <lineage>
        <taxon>Bacteria</taxon>
        <taxon>Pseudomonadati</taxon>
        <taxon>Bacteroidota</taxon>
        <taxon>Sphingobacteriia</taxon>
        <taxon>Sphingobacteriales</taxon>
        <taxon>Sphingobacteriaceae</taxon>
        <taxon>Pedobacter</taxon>
    </lineage>
</organism>
<dbReference type="PANTHER" id="PTHR38792">
    <property type="entry name" value="BNR/ASP-BOX REPEAT DOMAIN PROTEIN (AFU_ORTHOLOGUE AFUA_7G06430)-RELATED"/>
    <property type="match status" value="1"/>
</dbReference>
<keyword evidence="6" id="KW-0732">Signal</keyword>
<dbReference type="CDD" id="cd08991">
    <property type="entry name" value="GH43_HoAraf43-like"/>
    <property type="match status" value="1"/>
</dbReference>
<dbReference type="Pfam" id="PF04616">
    <property type="entry name" value="Glyco_hydro_43"/>
    <property type="match status" value="1"/>
</dbReference>
<feature type="chain" id="PRO_5011592932" evidence="6">
    <location>
        <begin position="20"/>
        <end position="688"/>
    </location>
</feature>
<gene>
    <name evidence="7" type="ORF">SAMN05443550_10192</name>
</gene>
<dbReference type="InterPro" id="IPR006710">
    <property type="entry name" value="Glyco_hydro_43"/>
</dbReference>
<feature type="active site" description="Proton donor" evidence="4">
    <location>
        <position position="567"/>
    </location>
</feature>
<sequence length="688" mass="76075">MVQKNLILSLLLLATAIMGCSKKTIRTEATLAATGDIVWDYSTLKKVSNGTSDNKYAGYARMIQRPDLSLLCIYESDGNIVVTRSSDLGANWSAPISVALKAGGINMAVPDILELKDHSLLACYNGRPSLIDPSRKFNIKTKRSTDGGLTWTDERLLYEAGYQFENGCWEPSAVQLQSGEIQLFFANEGPYTSSNEQNISMVRSSDNGLSWTKTPQTVSFSATKRDGMPVPVLLNNGQDIVFSIEDNSSGNFKPYTIRNTLAENWATTVNAASPNRNYALAEKIDAGIYAGAPFLRQLKSGQTILSYQGTEGRVNNIDFANMKVVVGDNTAKNFSHKSIPFIIPDNKSCLWNSLCILNDDTIIAITSTNAYSTHSEVWMIKGKYQANLPRQAQSIYQADPTIFYDQGMYYLYGTSSDEGFRVYQSKDLKSWTGLVGKKNGYALFKGDAYGSKGFWAPQVFKHNNLFYMAYTANEQIAIAKSTSPLGPFTQTQLKAISGTGKQIDPFVFFDTNGKPYLYHVKLQEGNRIFVSEMTPDLQDVIPGTAKECISGTAKWENTENTPWPVTEGPTVVKEGNYYFMIYSANDFRSNDYAVGYAISPSPAGPWTKYEGNPIISKKNLKYNGTGHGDLFKDISGNYQYVMHTHFSNNQVSPRKTGLIHMKFTSRPGAPAILTADSSSFQLLSTDIN</sequence>
<protein>
    <submittedName>
        <fullName evidence="7">BNR repeat-like domain-containing protein</fullName>
    </submittedName>
</protein>
<feature type="signal peptide" evidence="6">
    <location>
        <begin position="1"/>
        <end position="19"/>
    </location>
</feature>
<keyword evidence="3" id="KW-0326">Glycosidase</keyword>
<evidence type="ECO:0000256" key="5">
    <source>
        <dbReference type="PIRSR" id="PIRSR606710-2"/>
    </source>
</evidence>
<evidence type="ECO:0000313" key="8">
    <source>
        <dbReference type="Proteomes" id="UP000198850"/>
    </source>
</evidence>